<dbReference type="AlphaFoldDB" id="A0AAV5VJQ3"/>
<dbReference type="EC" id="3.4.19.12" evidence="7"/>
<keyword evidence="6 7" id="KW-0788">Thiol protease</keyword>
<dbReference type="InterPro" id="IPR038765">
    <property type="entry name" value="Papain-like_cys_pep_sf"/>
</dbReference>
<dbReference type="InterPro" id="IPR001394">
    <property type="entry name" value="Peptidase_C19_UCH"/>
</dbReference>
<feature type="non-terminal residue" evidence="10">
    <location>
        <position position="448"/>
    </location>
</feature>
<comment type="similarity">
    <text evidence="2 7">Belongs to the peptidase C19 family.</text>
</comment>
<keyword evidence="8" id="KW-1133">Transmembrane helix</keyword>
<dbReference type="PANTHER" id="PTHR24006:SF888">
    <property type="entry name" value="UBIQUITIN CARBOXYL-TERMINAL HYDROLASE 30"/>
    <property type="match status" value="1"/>
</dbReference>
<evidence type="ECO:0000256" key="3">
    <source>
        <dbReference type="ARBA" id="ARBA00022670"/>
    </source>
</evidence>
<dbReference type="Gene3D" id="3.90.70.10">
    <property type="entry name" value="Cysteine proteinases"/>
    <property type="match status" value="1"/>
</dbReference>
<proteinExistence type="inferred from homology"/>
<sequence>MSTSRGLALGVLGAAASAGFVYLFLTSKQSSAGRVRKGLSGLYNLGNTCYANALIQGLSSIPSLVTWLRRMHCDDDQTKFVQELRKLVLELDAVDGDTLSAFDVSQALRAHGWSIGHGTEQDLHELFNVFMTTWDEELAWMIERRMSTGLLDVREMSEETKSREELAMERYSREIRLQSVLRAPSQGIQAERLKCAVPECSYKKIRHEASSVIPLKISKTMQGMQQLRVETLLRDHFRMEVIRGATCDACKARTGRTDSGLLKQTGFAKLPPALILRIERQGVLPSGAVYKVADHVDFAETLDVRDFCFYRSKQADYEKSAADSRTPERTSRIVGGASGSATRAAFGDAPAPIGVAGALPFRHHAIIDGGSFVAENVAAARYRYQLRAVSEHRGAAESGHFVTYRRGLGPNNHSWYLTNDSQVTRVTYPQVAAAQAYMLYYERMRVPQ</sequence>
<dbReference type="InterPro" id="IPR018200">
    <property type="entry name" value="USP_CS"/>
</dbReference>
<evidence type="ECO:0000256" key="6">
    <source>
        <dbReference type="ARBA" id="ARBA00022807"/>
    </source>
</evidence>
<evidence type="ECO:0000256" key="7">
    <source>
        <dbReference type="RuleBase" id="RU366025"/>
    </source>
</evidence>
<dbReference type="InterPro" id="IPR028889">
    <property type="entry name" value="USP"/>
</dbReference>
<dbReference type="InterPro" id="IPR050164">
    <property type="entry name" value="Peptidase_C19"/>
</dbReference>
<dbReference type="PANTHER" id="PTHR24006">
    <property type="entry name" value="UBIQUITIN CARBOXYL-TERMINAL HYDROLASE"/>
    <property type="match status" value="1"/>
</dbReference>
<dbReference type="GO" id="GO:0006508">
    <property type="term" value="P:proteolysis"/>
    <property type="evidence" value="ECO:0007669"/>
    <property type="project" value="UniProtKB-KW"/>
</dbReference>
<keyword evidence="8" id="KW-0812">Transmembrane</keyword>
<reference evidence="10" key="1">
    <citation type="submission" date="2023-10" db="EMBL/GenBank/DDBJ databases">
        <title>Genome assembly of Pristionchus species.</title>
        <authorList>
            <person name="Yoshida K."/>
            <person name="Sommer R.J."/>
        </authorList>
    </citation>
    <scope>NUCLEOTIDE SEQUENCE</scope>
    <source>
        <strain evidence="10">RS5133</strain>
    </source>
</reference>
<evidence type="ECO:0000313" key="10">
    <source>
        <dbReference type="EMBL" id="GMT18312.1"/>
    </source>
</evidence>
<keyword evidence="11" id="KW-1185">Reference proteome</keyword>
<dbReference type="GO" id="GO:0004843">
    <property type="term" value="F:cysteine-type deubiquitinase activity"/>
    <property type="evidence" value="ECO:0007669"/>
    <property type="project" value="UniProtKB-UniRule"/>
</dbReference>
<dbReference type="PROSITE" id="PS00973">
    <property type="entry name" value="USP_2"/>
    <property type="match status" value="1"/>
</dbReference>
<dbReference type="Proteomes" id="UP001432322">
    <property type="component" value="Unassembled WGS sequence"/>
</dbReference>
<evidence type="ECO:0000256" key="5">
    <source>
        <dbReference type="ARBA" id="ARBA00022801"/>
    </source>
</evidence>
<dbReference type="GO" id="GO:0005634">
    <property type="term" value="C:nucleus"/>
    <property type="evidence" value="ECO:0007669"/>
    <property type="project" value="TreeGrafter"/>
</dbReference>
<protein>
    <recommendedName>
        <fullName evidence="7">Ubiquitin carboxyl-terminal hydrolase</fullName>
        <ecNumber evidence="7">3.4.19.12</ecNumber>
    </recommendedName>
</protein>
<accession>A0AAV5VJQ3</accession>
<keyword evidence="5 7" id="KW-0378">Hydrolase</keyword>
<gene>
    <name evidence="10" type="ORF">PFISCL1PPCAC_9609</name>
</gene>
<feature type="domain" description="USP" evidence="9">
    <location>
        <begin position="40"/>
        <end position="444"/>
    </location>
</feature>
<evidence type="ECO:0000256" key="2">
    <source>
        <dbReference type="ARBA" id="ARBA00009085"/>
    </source>
</evidence>
<keyword evidence="4 7" id="KW-0833">Ubl conjugation pathway</keyword>
<evidence type="ECO:0000256" key="1">
    <source>
        <dbReference type="ARBA" id="ARBA00000707"/>
    </source>
</evidence>
<dbReference type="EMBL" id="BTSY01000003">
    <property type="protein sequence ID" value="GMT18312.1"/>
    <property type="molecule type" value="Genomic_DNA"/>
</dbReference>
<dbReference type="GO" id="GO:0016579">
    <property type="term" value="P:protein deubiquitination"/>
    <property type="evidence" value="ECO:0007669"/>
    <property type="project" value="InterPro"/>
</dbReference>
<dbReference type="GO" id="GO:0005829">
    <property type="term" value="C:cytosol"/>
    <property type="evidence" value="ECO:0007669"/>
    <property type="project" value="TreeGrafter"/>
</dbReference>
<evidence type="ECO:0000256" key="4">
    <source>
        <dbReference type="ARBA" id="ARBA00022786"/>
    </source>
</evidence>
<dbReference type="PROSITE" id="PS50235">
    <property type="entry name" value="USP_3"/>
    <property type="match status" value="1"/>
</dbReference>
<dbReference type="SUPFAM" id="SSF54001">
    <property type="entry name" value="Cysteine proteinases"/>
    <property type="match status" value="1"/>
</dbReference>
<evidence type="ECO:0000259" key="9">
    <source>
        <dbReference type="PROSITE" id="PS50235"/>
    </source>
</evidence>
<evidence type="ECO:0000313" key="11">
    <source>
        <dbReference type="Proteomes" id="UP001432322"/>
    </source>
</evidence>
<feature type="transmembrane region" description="Helical" evidence="8">
    <location>
        <begin position="6"/>
        <end position="25"/>
    </location>
</feature>
<comment type="catalytic activity">
    <reaction evidence="1 7">
        <text>Thiol-dependent hydrolysis of ester, thioester, amide, peptide and isopeptide bonds formed by the C-terminal Gly of ubiquitin (a 76-residue protein attached to proteins as an intracellular targeting signal).</text>
        <dbReference type="EC" id="3.4.19.12"/>
    </reaction>
</comment>
<dbReference type="PROSITE" id="PS00972">
    <property type="entry name" value="USP_1"/>
    <property type="match status" value="1"/>
</dbReference>
<keyword evidence="3 7" id="KW-0645">Protease</keyword>
<organism evidence="10 11">
    <name type="scientific">Pristionchus fissidentatus</name>
    <dbReference type="NCBI Taxonomy" id="1538716"/>
    <lineage>
        <taxon>Eukaryota</taxon>
        <taxon>Metazoa</taxon>
        <taxon>Ecdysozoa</taxon>
        <taxon>Nematoda</taxon>
        <taxon>Chromadorea</taxon>
        <taxon>Rhabditida</taxon>
        <taxon>Rhabditina</taxon>
        <taxon>Diplogasteromorpha</taxon>
        <taxon>Diplogasteroidea</taxon>
        <taxon>Neodiplogasteridae</taxon>
        <taxon>Pristionchus</taxon>
    </lineage>
</organism>
<evidence type="ECO:0000256" key="8">
    <source>
        <dbReference type="SAM" id="Phobius"/>
    </source>
</evidence>
<comment type="caution">
    <text evidence="10">The sequence shown here is derived from an EMBL/GenBank/DDBJ whole genome shotgun (WGS) entry which is preliminary data.</text>
</comment>
<name>A0AAV5VJQ3_9BILA</name>
<keyword evidence="8" id="KW-0472">Membrane</keyword>
<dbReference type="Pfam" id="PF00443">
    <property type="entry name" value="UCH"/>
    <property type="match status" value="1"/>
</dbReference>